<evidence type="ECO:0000256" key="5">
    <source>
        <dbReference type="ARBA" id="ARBA00022491"/>
    </source>
</evidence>
<comment type="similarity">
    <text evidence="3">Belongs to the WHI5/NRM1 family.</text>
</comment>
<dbReference type="EMBL" id="CAWUOM010000057">
    <property type="protein sequence ID" value="CAK7269322.1"/>
    <property type="molecule type" value="Genomic_DNA"/>
</dbReference>
<keyword evidence="6" id="KW-0805">Transcription regulation</keyword>
<sequence length="393" mass="42191">MASPIKRRVLASLDANSIVTTAPPLSLSGKPAISGNCKLPLSTPSSAVARKRTLHEILLHEEPAVSDTSVKKPCVGGNSATSTTQPRIATVPTNTARPSSSPKLASIDLSVMVNASQASNLTGPDAETPRVANASGKLTREQSRQRAEILKLRLGLARYKVRTGQIDVPLEHLRIVPSAYDSQRQQQQQRTLPPKLQERSKGECVEHQQKRTDASASARTIQHSLVPQHRYLSCPTSPSAGGAPSSQGRGRDRAQDNVSATSGSDREVENENDGDQLDSRPLPQQPPHRLDAVDVIEDSDVSNDASGRTRDNGDSDGGDEEETEDEGDLLQLPQIRRRLSPLKRTPGGKRTLFSTPRGNRHLAEDGNGGHLDRLTSSAMRGSAVNGLLSLARS</sequence>
<dbReference type="InterPro" id="IPR013734">
    <property type="entry name" value="TF_Nrm1/Whi5"/>
</dbReference>
<evidence type="ECO:0000256" key="1">
    <source>
        <dbReference type="ARBA" id="ARBA00004123"/>
    </source>
</evidence>
<dbReference type="Proteomes" id="UP001642501">
    <property type="component" value="Unassembled WGS sequence"/>
</dbReference>
<feature type="region of interest" description="Disordered" evidence="9">
    <location>
        <begin position="180"/>
        <end position="219"/>
    </location>
</feature>
<accession>A0ABP0DPT3</accession>
<feature type="compositionally biased region" description="Low complexity" evidence="9">
    <location>
        <begin position="237"/>
        <end position="248"/>
    </location>
</feature>
<keyword evidence="7" id="KW-0804">Transcription</keyword>
<organism evidence="10 11">
    <name type="scientific">Sporothrix epigloea</name>
    <dbReference type="NCBI Taxonomy" id="1892477"/>
    <lineage>
        <taxon>Eukaryota</taxon>
        <taxon>Fungi</taxon>
        <taxon>Dikarya</taxon>
        <taxon>Ascomycota</taxon>
        <taxon>Pezizomycotina</taxon>
        <taxon>Sordariomycetes</taxon>
        <taxon>Sordariomycetidae</taxon>
        <taxon>Ophiostomatales</taxon>
        <taxon>Ophiostomataceae</taxon>
        <taxon>Sporothrix</taxon>
    </lineage>
</organism>
<evidence type="ECO:0000313" key="11">
    <source>
        <dbReference type="Proteomes" id="UP001642501"/>
    </source>
</evidence>
<feature type="region of interest" description="Disordered" evidence="9">
    <location>
        <begin position="119"/>
        <end position="144"/>
    </location>
</feature>
<evidence type="ECO:0000256" key="9">
    <source>
        <dbReference type="SAM" id="MobiDB-lite"/>
    </source>
</evidence>
<name>A0ABP0DPT3_9PEZI</name>
<reference evidence="10 11" key="1">
    <citation type="submission" date="2024-01" db="EMBL/GenBank/DDBJ databases">
        <authorList>
            <person name="Allen C."/>
            <person name="Tagirdzhanova G."/>
        </authorList>
    </citation>
    <scope>NUCLEOTIDE SEQUENCE [LARGE SCALE GENOMIC DNA]</scope>
    <source>
        <strain evidence="10 11">CBS 573.63</strain>
    </source>
</reference>
<keyword evidence="4" id="KW-0963">Cytoplasm</keyword>
<evidence type="ECO:0000256" key="4">
    <source>
        <dbReference type="ARBA" id="ARBA00022490"/>
    </source>
</evidence>
<evidence type="ECO:0008006" key="12">
    <source>
        <dbReference type="Google" id="ProtNLM"/>
    </source>
</evidence>
<protein>
    <recommendedName>
        <fullName evidence="12">Cyclin-dependent kinase</fullName>
    </recommendedName>
</protein>
<dbReference type="Pfam" id="PF08528">
    <property type="entry name" value="Whi5"/>
    <property type="match status" value="1"/>
</dbReference>
<keyword evidence="5" id="KW-0678">Repressor</keyword>
<gene>
    <name evidence="10" type="ORF">SEPCBS57363_003543</name>
</gene>
<keyword evidence="11" id="KW-1185">Reference proteome</keyword>
<feature type="compositionally biased region" description="Acidic residues" evidence="9">
    <location>
        <begin position="314"/>
        <end position="328"/>
    </location>
</feature>
<keyword evidence="8" id="KW-0539">Nucleus</keyword>
<comment type="caution">
    <text evidence="10">The sequence shown here is derived from an EMBL/GenBank/DDBJ whole genome shotgun (WGS) entry which is preliminary data.</text>
</comment>
<evidence type="ECO:0000256" key="2">
    <source>
        <dbReference type="ARBA" id="ARBA00004496"/>
    </source>
</evidence>
<evidence type="ECO:0000256" key="3">
    <source>
        <dbReference type="ARBA" id="ARBA00006922"/>
    </source>
</evidence>
<proteinExistence type="inferred from homology"/>
<feature type="compositionally biased region" description="Basic and acidic residues" evidence="9">
    <location>
        <begin position="196"/>
        <end position="213"/>
    </location>
</feature>
<evidence type="ECO:0000256" key="8">
    <source>
        <dbReference type="ARBA" id="ARBA00023242"/>
    </source>
</evidence>
<comment type="subcellular location">
    <subcellularLocation>
        <location evidence="2">Cytoplasm</location>
    </subcellularLocation>
    <subcellularLocation>
        <location evidence="1">Nucleus</location>
    </subcellularLocation>
</comment>
<evidence type="ECO:0000256" key="6">
    <source>
        <dbReference type="ARBA" id="ARBA00023015"/>
    </source>
</evidence>
<evidence type="ECO:0000313" key="10">
    <source>
        <dbReference type="EMBL" id="CAK7269322.1"/>
    </source>
</evidence>
<evidence type="ECO:0000256" key="7">
    <source>
        <dbReference type="ARBA" id="ARBA00023163"/>
    </source>
</evidence>
<feature type="region of interest" description="Disordered" evidence="9">
    <location>
        <begin position="231"/>
        <end position="374"/>
    </location>
</feature>